<dbReference type="EMBL" id="CP007806">
    <property type="protein sequence ID" value="AIG25464.1"/>
    <property type="molecule type" value="Genomic_DNA"/>
</dbReference>
<dbReference type="SUPFAM" id="SSF52833">
    <property type="entry name" value="Thioredoxin-like"/>
    <property type="match status" value="1"/>
</dbReference>
<evidence type="ECO:0000313" key="2">
    <source>
        <dbReference type="Proteomes" id="UP000005850"/>
    </source>
</evidence>
<sequence length="120" mass="13753">MKEYVTLEELEQALQAFPLCLILLTSKNCGVCEAVEQKLHTWLSKDQPLHPEEQQPHILEGFHVSKASIDKLPELSGRFLAFSGPTILIFAYGKEIYRQARFIHMQELTEALKQAKVMIE</sequence>
<dbReference type="AlphaFoldDB" id="A0A075R0S0"/>
<name>A0A075R0S0_BRELA</name>
<accession>A0A075R0S0</accession>
<evidence type="ECO:0000313" key="1">
    <source>
        <dbReference type="EMBL" id="AIG25464.1"/>
    </source>
</evidence>
<dbReference type="Proteomes" id="UP000005850">
    <property type="component" value="Chromosome"/>
</dbReference>
<organism evidence="1 2">
    <name type="scientific">Brevibacillus laterosporus LMG 15441</name>
    <dbReference type="NCBI Taxonomy" id="1042163"/>
    <lineage>
        <taxon>Bacteria</taxon>
        <taxon>Bacillati</taxon>
        <taxon>Bacillota</taxon>
        <taxon>Bacilli</taxon>
        <taxon>Bacillales</taxon>
        <taxon>Paenibacillaceae</taxon>
        <taxon>Brevibacillus</taxon>
    </lineage>
</organism>
<gene>
    <name evidence="1" type="ORF">BRLA_c011240</name>
</gene>
<evidence type="ECO:0008006" key="3">
    <source>
        <dbReference type="Google" id="ProtNLM"/>
    </source>
</evidence>
<proteinExistence type="predicted"/>
<keyword evidence="2" id="KW-1185">Reference proteome</keyword>
<dbReference type="KEGG" id="blr:BRLA_c011240"/>
<dbReference type="eggNOG" id="COG0526">
    <property type="taxonomic scope" value="Bacteria"/>
</dbReference>
<dbReference type="Gene3D" id="3.40.30.10">
    <property type="entry name" value="Glutaredoxin"/>
    <property type="match status" value="1"/>
</dbReference>
<dbReference type="STRING" id="1042163.BRLA_c011240"/>
<dbReference type="HOGENOM" id="CLU_090389_16_1_9"/>
<reference evidence="1 2" key="1">
    <citation type="journal article" date="2011" name="J. Bacteriol.">
        <title>Genome sequence of Brevibacillus laterosporus LMG 15441, a pathogen of invertebrates.</title>
        <authorList>
            <person name="Djukic M."/>
            <person name="Poehlein A."/>
            <person name="Thurmer A."/>
            <person name="Daniel R."/>
        </authorList>
    </citation>
    <scope>NUCLEOTIDE SEQUENCE [LARGE SCALE GENOMIC DNA]</scope>
    <source>
        <strain evidence="1 2">LMG 15441</strain>
    </source>
</reference>
<dbReference type="InterPro" id="IPR036249">
    <property type="entry name" value="Thioredoxin-like_sf"/>
</dbReference>
<dbReference type="RefSeq" id="WP_003334997.1">
    <property type="nucleotide sequence ID" value="NZ_CP007806.1"/>
</dbReference>
<protein>
    <recommendedName>
        <fullName evidence="3">Thioredoxin</fullName>
    </recommendedName>
</protein>
<dbReference type="CDD" id="cd02947">
    <property type="entry name" value="TRX_family"/>
    <property type="match status" value="1"/>
</dbReference>